<comment type="similarity">
    <text evidence="2">Belongs to the DPH4 family.</text>
</comment>
<evidence type="ECO:0000256" key="6">
    <source>
        <dbReference type="ARBA" id="ARBA00023004"/>
    </source>
</evidence>
<sequence>MDHYETLGVSRDASQESIKHAYVQKAVKLHPDKNVGALADGDVARGPSMSNDDFVKVQRAWEVLRESDSRARYDAELRERETREKFGVVNEDIDLDSLFFDEESGNFTHPCRCGGIYTVTEEMLERGENVVQCAGCSLLIRVLFERLEDA</sequence>
<dbReference type="Gene3D" id="1.10.287.110">
    <property type="entry name" value="DnaJ domain"/>
    <property type="match status" value="1"/>
</dbReference>
<feature type="domain" description="J" evidence="7">
    <location>
        <begin position="2"/>
        <end position="77"/>
    </location>
</feature>
<dbReference type="SUPFAM" id="SSF46565">
    <property type="entry name" value="Chaperone J-domain"/>
    <property type="match status" value="1"/>
</dbReference>
<dbReference type="GO" id="GO:0008198">
    <property type="term" value="F:ferrous iron binding"/>
    <property type="evidence" value="ECO:0007669"/>
    <property type="project" value="TreeGrafter"/>
</dbReference>
<dbReference type="InterPro" id="IPR036869">
    <property type="entry name" value="J_dom_sf"/>
</dbReference>
<dbReference type="STRING" id="1344416.A0A139AY21"/>
<dbReference type="Pfam" id="PF05207">
    <property type="entry name" value="Zn_ribbon_CSL"/>
    <property type="match status" value="1"/>
</dbReference>
<keyword evidence="5" id="KW-0862">Zinc</keyword>
<accession>A0A139AY21</accession>
<dbReference type="OrthoDB" id="445556at2759"/>
<dbReference type="UniPathway" id="UPA00559"/>
<reference evidence="9 10" key="1">
    <citation type="journal article" date="2015" name="Genome Biol. Evol.">
        <title>Phylogenomic analyses indicate that early fungi evolved digesting cell walls of algal ancestors of land plants.</title>
        <authorList>
            <person name="Chang Y."/>
            <person name="Wang S."/>
            <person name="Sekimoto S."/>
            <person name="Aerts A.L."/>
            <person name="Choi C."/>
            <person name="Clum A."/>
            <person name="LaButti K.M."/>
            <person name="Lindquist E.A."/>
            <person name="Yee Ngan C."/>
            <person name="Ohm R.A."/>
            <person name="Salamov A.A."/>
            <person name="Grigoriev I.V."/>
            <person name="Spatafora J.W."/>
            <person name="Berbee M.L."/>
        </authorList>
    </citation>
    <scope>NUCLEOTIDE SEQUENCE [LARGE SCALE GENOMIC DNA]</scope>
    <source>
        <strain evidence="9 10">JEL478</strain>
    </source>
</reference>
<dbReference type="SUPFAM" id="SSF144217">
    <property type="entry name" value="CSL zinc finger"/>
    <property type="match status" value="1"/>
</dbReference>
<dbReference type="PANTHER" id="PTHR45255:SF1">
    <property type="entry name" value="DNAJ HOMOLOG SUBFAMILY C MEMBER 24"/>
    <property type="match status" value="1"/>
</dbReference>
<proteinExistence type="inferred from homology"/>
<dbReference type="CDD" id="cd06257">
    <property type="entry name" value="DnaJ"/>
    <property type="match status" value="1"/>
</dbReference>
<dbReference type="AlphaFoldDB" id="A0A139AY21"/>
<feature type="domain" description="DPH-type MB" evidence="8">
    <location>
        <begin position="89"/>
        <end position="145"/>
    </location>
</feature>
<dbReference type="Pfam" id="PF00226">
    <property type="entry name" value="DnaJ"/>
    <property type="match status" value="1"/>
</dbReference>
<dbReference type="GO" id="GO:0017183">
    <property type="term" value="P:protein histidyl modification to diphthamide"/>
    <property type="evidence" value="ECO:0007669"/>
    <property type="project" value="UniProtKB-UniPathway"/>
</dbReference>
<dbReference type="EMBL" id="KQ965732">
    <property type="protein sequence ID" value="KXS21597.1"/>
    <property type="molecule type" value="Genomic_DNA"/>
</dbReference>
<dbReference type="InterPro" id="IPR001623">
    <property type="entry name" value="DnaJ_domain"/>
</dbReference>
<dbReference type="PROSITE" id="PS51074">
    <property type="entry name" value="DPH_MB"/>
    <property type="match status" value="1"/>
</dbReference>
<keyword evidence="9" id="KW-0346">Stress response</keyword>
<dbReference type="InterPro" id="IPR036671">
    <property type="entry name" value="DPH_MB_sf"/>
</dbReference>
<keyword evidence="6" id="KW-0408">Iron</keyword>
<gene>
    <name evidence="9" type="ORF">M427DRAFT_51019</name>
</gene>
<evidence type="ECO:0000256" key="3">
    <source>
        <dbReference type="ARBA" id="ARBA00021797"/>
    </source>
</evidence>
<evidence type="ECO:0000313" key="9">
    <source>
        <dbReference type="EMBL" id="KXS21597.1"/>
    </source>
</evidence>
<dbReference type="SMART" id="SM00271">
    <property type="entry name" value="DnaJ"/>
    <property type="match status" value="1"/>
</dbReference>
<organism evidence="9 10">
    <name type="scientific">Gonapodya prolifera (strain JEL478)</name>
    <name type="common">Monoblepharis prolifera</name>
    <dbReference type="NCBI Taxonomy" id="1344416"/>
    <lineage>
        <taxon>Eukaryota</taxon>
        <taxon>Fungi</taxon>
        <taxon>Fungi incertae sedis</taxon>
        <taxon>Chytridiomycota</taxon>
        <taxon>Chytridiomycota incertae sedis</taxon>
        <taxon>Monoblepharidomycetes</taxon>
        <taxon>Monoblepharidales</taxon>
        <taxon>Gonapodyaceae</taxon>
        <taxon>Gonapodya</taxon>
    </lineage>
</organism>
<comment type="function">
    <text evidence="1">Required for the first step of diphthamide biosynthesis, the transfer of 3-amino-3-carboxypropyl from S-adenosyl-L-methionine to a histidine residue. Diphthamide is a post-translational modification of histidine which occurs in elongation factor 2.</text>
</comment>
<keyword evidence="10" id="KW-1185">Reference proteome</keyword>
<dbReference type="PROSITE" id="PS50076">
    <property type="entry name" value="DNAJ_2"/>
    <property type="match status" value="1"/>
</dbReference>
<protein>
    <recommendedName>
        <fullName evidence="3">Diphthamide biosynthesis protein 4</fullName>
    </recommendedName>
</protein>
<evidence type="ECO:0000256" key="4">
    <source>
        <dbReference type="ARBA" id="ARBA00022723"/>
    </source>
</evidence>
<keyword evidence="4" id="KW-0479">Metal-binding</keyword>
<evidence type="ECO:0000256" key="5">
    <source>
        <dbReference type="ARBA" id="ARBA00022833"/>
    </source>
</evidence>
<dbReference type="Gene3D" id="3.10.660.10">
    <property type="entry name" value="DPH Zinc finger"/>
    <property type="match status" value="1"/>
</dbReference>
<dbReference type="GO" id="GO:0001671">
    <property type="term" value="F:ATPase activator activity"/>
    <property type="evidence" value="ECO:0007669"/>
    <property type="project" value="TreeGrafter"/>
</dbReference>
<evidence type="ECO:0000256" key="2">
    <source>
        <dbReference type="ARBA" id="ARBA00006169"/>
    </source>
</evidence>
<dbReference type="PANTHER" id="PTHR45255">
    <property type="entry name" value="DNAJ HOMOLOG SUBFAMILY C MEMBER 24"/>
    <property type="match status" value="1"/>
</dbReference>
<dbReference type="InterPro" id="IPR007872">
    <property type="entry name" value="DPH_MB_dom"/>
</dbReference>
<name>A0A139AY21_GONPJ</name>
<evidence type="ECO:0000313" key="10">
    <source>
        <dbReference type="Proteomes" id="UP000070544"/>
    </source>
</evidence>
<dbReference type="PRINTS" id="PR00625">
    <property type="entry name" value="JDOMAIN"/>
</dbReference>
<evidence type="ECO:0000256" key="1">
    <source>
        <dbReference type="ARBA" id="ARBA00003474"/>
    </source>
</evidence>
<evidence type="ECO:0000259" key="8">
    <source>
        <dbReference type="PROSITE" id="PS51074"/>
    </source>
</evidence>
<dbReference type="Proteomes" id="UP000070544">
    <property type="component" value="Unassembled WGS sequence"/>
</dbReference>
<evidence type="ECO:0000259" key="7">
    <source>
        <dbReference type="PROSITE" id="PS50076"/>
    </source>
</evidence>
<dbReference type="OMA" id="LEDMTWE"/>